<comment type="catalytic activity">
    <reaction evidence="12">
        <text>ssDNA + n NTP = ssDNA/pppN(pN)n-1 hybrid + (n-1) diphosphate.</text>
        <dbReference type="EC" id="2.7.7.101"/>
    </reaction>
</comment>
<evidence type="ECO:0000256" key="9">
    <source>
        <dbReference type="ARBA" id="ARBA00022842"/>
    </source>
</evidence>
<dbReference type="PANTHER" id="PTHR30313:SF2">
    <property type="entry name" value="DNA PRIMASE"/>
    <property type="match status" value="1"/>
</dbReference>
<keyword evidence="4 12" id="KW-0548">Nucleotidyltransferase</keyword>
<evidence type="ECO:0000259" key="14">
    <source>
        <dbReference type="PROSITE" id="PS50880"/>
    </source>
</evidence>
<dbReference type="InterPro" id="IPR037068">
    <property type="entry name" value="DNA_primase_core_N_sf"/>
</dbReference>
<dbReference type="InterPro" id="IPR002694">
    <property type="entry name" value="Znf_CHC2"/>
</dbReference>
<evidence type="ECO:0000313" key="15">
    <source>
        <dbReference type="EMBL" id="PYE85914.1"/>
    </source>
</evidence>
<evidence type="ECO:0000256" key="7">
    <source>
        <dbReference type="ARBA" id="ARBA00022771"/>
    </source>
</evidence>
<sequence length="654" mass="70853">MKLPPGFLDELRDRVSLGRVAGRKVTWDPRKSNQGKGDLWAPCPFHQEKTASFHVDDRKGFYYCFGCHAKGDVLNFVQETENLGFMEAVESLAREAGMPMPARDPAAKAKMDRRGQLTEVMEQAARFYRMRLQGGGGAAARDYLAGRGLSEAGQERFGLGLAPDGWRALTDHLTQAGVPMEMLKAAGLSKESAKGGKPYDVFRNRLMFPIRDARGRCIAFGGRAMDPGESAKYLNSPQTELFDKGRSLYNVGPARAALGREVPLILAEGYMDVIALSEAGFEAAVAPLGTAVTADQLQLIWRLCPEPVVALDGDTAGVRAAGRLVDLALPLIEPGQGLRFAVLPGGQDPDDLIKAQGAEGMRAVLEGAQPMLRMLWRRATEGRVIDSAERRAGLEHELKQAIGAIRDPGLRRHAESEIRQLMWDSFGGGRRKGPARPRGQGGKPAWGRDLPVQASAEALAAAAGDADEEALREAVVLAAVLSTPAVLPEVEAALERMECRTPAHRAIRDAVLHHAGRDDLRQSVRQELGGEVLDSFLGQHHLAIMPAVRRAGDLDIARQCILEELAKLAVQRGVPREIEEAAAALGAAGHPLDEALTWRLGQAAAARDRAWRGNAEDRTEYESASNGALLRRDEREELSALLGGIDYSKSSGRR</sequence>
<keyword evidence="10 12" id="KW-0238">DNA-binding</keyword>
<evidence type="ECO:0000256" key="2">
    <source>
        <dbReference type="ARBA" id="ARBA00022515"/>
    </source>
</evidence>
<evidence type="ECO:0000256" key="10">
    <source>
        <dbReference type="ARBA" id="ARBA00023125"/>
    </source>
</evidence>
<organism evidence="15 16">
    <name type="scientific">Pseudoroseicyclus aestuarii</name>
    <dbReference type="NCBI Taxonomy" id="1795041"/>
    <lineage>
        <taxon>Bacteria</taxon>
        <taxon>Pseudomonadati</taxon>
        <taxon>Pseudomonadota</taxon>
        <taxon>Alphaproteobacteria</taxon>
        <taxon>Rhodobacterales</taxon>
        <taxon>Paracoccaceae</taxon>
        <taxon>Pseudoroseicyclus</taxon>
    </lineage>
</organism>
<dbReference type="EMBL" id="QJTE01000001">
    <property type="protein sequence ID" value="PYE85914.1"/>
    <property type="molecule type" value="Genomic_DNA"/>
</dbReference>
<dbReference type="InterPro" id="IPR030846">
    <property type="entry name" value="DnaG_bac"/>
</dbReference>
<comment type="similarity">
    <text evidence="12">Belongs to the DnaG primase family.</text>
</comment>
<dbReference type="SUPFAM" id="SSF56731">
    <property type="entry name" value="DNA primase core"/>
    <property type="match status" value="1"/>
</dbReference>
<dbReference type="Gene3D" id="3.90.980.10">
    <property type="entry name" value="DNA primase, catalytic core, N-terminal domain"/>
    <property type="match status" value="1"/>
</dbReference>
<dbReference type="SMART" id="SM00493">
    <property type="entry name" value="TOPRIM"/>
    <property type="match status" value="1"/>
</dbReference>
<keyword evidence="1 12" id="KW-0240">DNA-directed RNA polymerase</keyword>
<dbReference type="InterPro" id="IPR006171">
    <property type="entry name" value="TOPRIM_dom"/>
</dbReference>
<evidence type="ECO:0000256" key="12">
    <source>
        <dbReference type="HAMAP-Rule" id="MF_00974"/>
    </source>
</evidence>
<dbReference type="GO" id="GO:0003899">
    <property type="term" value="F:DNA-directed RNA polymerase activity"/>
    <property type="evidence" value="ECO:0007669"/>
    <property type="project" value="UniProtKB-UniRule"/>
</dbReference>
<comment type="cofactor">
    <cofactor evidence="12">
        <name>Zn(2+)</name>
        <dbReference type="ChEBI" id="CHEBI:29105"/>
    </cofactor>
    <text evidence="12">Binds 1 zinc ion per monomer.</text>
</comment>
<dbReference type="OrthoDB" id="9803773at2"/>
<dbReference type="InterPro" id="IPR050219">
    <property type="entry name" value="DnaG_primase"/>
</dbReference>
<keyword evidence="9" id="KW-0460">Magnesium</keyword>
<dbReference type="InterPro" id="IPR036977">
    <property type="entry name" value="DNA_primase_Znf_CHC2"/>
</dbReference>
<reference evidence="15 16" key="1">
    <citation type="submission" date="2018-06" db="EMBL/GenBank/DDBJ databases">
        <title>Genomic Encyclopedia of Type Strains, Phase III (KMG-III): the genomes of soil and plant-associated and newly described type strains.</title>
        <authorList>
            <person name="Whitman W."/>
        </authorList>
    </citation>
    <scope>NUCLEOTIDE SEQUENCE [LARGE SCALE GENOMIC DNA]</scope>
    <source>
        <strain evidence="15 16">CECT 9025</strain>
    </source>
</reference>
<keyword evidence="16" id="KW-1185">Reference proteome</keyword>
<dbReference type="GO" id="GO:0006269">
    <property type="term" value="P:DNA replication, synthesis of primer"/>
    <property type="evidence" value="ECO:0007669"/>
    <property type="project" value="UniProtKB-UniRule"/>
</dbReference>
<dbReference type="InterPro" id="IPR006295">
    <property type="entry name" value="DNA_primase_DnaG"/>
</dbReference>
<name>A0A318T662_9RHOB</name>
<protein>
    <recommendedName>
        <fullName evidence="12">DNA primase</fullName>
        <ecNumber evidence="12">2.7.7.101</ecNumber>
    </recommendedName>
</protein>
<evidence type="ECO:0000256" key="3">
    <source>
        <dbReference type="ARBA" id="ARBA00022679"/>
    </source>
</evidence>
<keyword evidence="2 12" id="KW-0639">Primosome</keyword>
<evidence type="ECO:0000256" key="1">
    <source>
        <dbReference type="ARBA" id="ARBA00022478"/>
    </source>
</evidence>
<dbReference type="RefSeq" id="WP_110812922.1">
    <property type="nucleotide sequence ID" value="NZ_QJTE01000001.1"/>
</dbReference>
<dbReference type="Pfam" id="PF10410">
    <property type="entry name" value="DnaB_bind"/>
    <property type="match status" value="1"/>
</dbReference>
<dbReference type="EC" id="2.7.7.101" evidence="12"/>
<dbReference type="GO" id="GO:0003677">
    <property type="term" value="F:DNA binding"/>
    <property type="evidence" value="ECO:0007669"/>
    <property type="project" value="UniProtKB-KW"/>
</dbReference>
<evidence type="ECO:0000256" key="6">
    <source>
        <dbReference type="ARBA" id="ARBA00022723"/>
    </source>
</evidence>
<dbReference type="Pfam" id="PF13155">
    <property type="entry name" value="Toprim_2"/>
    <property type="match status" value="1"/>
</dbReference>
<dbReference type="Pfam" id="PF01807">
    <property type="entry name" value="Zn_ribbon_DnaG"/>
    <property type="match status" value="1"/>
</dbReference>
<keyword evidence="7 12" id="KW-0863">Zinc-finger</keyword>
<dbReference type="GO" id="GO:1990077">
    <property type="term" value="C:primosome complex"/>
    <property type="evidence" value="ECO:0007669"/>
    <property type="project" value="UniProtKB-KW"/>
</dbReference>
<dbReference type="HAMAP" id="MF_00974">
    <property type="entry name" value="DNA_primase_DnaG"/>
    <property type="match status" value="1"/>
</dbReference>
<keyword evidence="5 12" id="KW-0235">DNA replication</keyword>
<dbReference type="GO" id="GO:0005737">
    <property type="term" value="C:cytoplasm"/>
    <property type="evidence" value="ECO:0007669"/>
    <property type="project" value="TreeGrafter"/>
</dbReference>
<proteinExistence type="inferred from homology"/>
<dbReference type="SMART" id="SM00400">
    <property type="entry name" value="ZnF_CHCC"/>
    <property type="match status" value="1"/>
</dbReference>
<dbReference type="InterPro" id="IPR034151">
    <property type="entry name" value="TOPRIM_DnaG_bac"/>
</dbReference>
<dbReference type="InterPro" id="IPR019475">
    <property type="entry name" value="DNA_primase_DnaB-bd"/>
</dbReference>
<dbReference type="Pfam" id="PF08275">
    <property type="entry name" value="DNAG_N"/>
    <property type="match status" value="1"/>
</dbReference>
<dbReference type="NCBIfam" id="TIGR01391">
    <property type="entry name" value="dnaG"/>
    <property type="match status" value="1"/>
</dbReference>
<dbReference type="FunFam" id="3.90.980.10:FF:000001">
    <property type="entry name" value="DNA primase"/>
    <property type="match status" value="1"/>
</dbReference>
<keyword evidence="11 12" id="KW-0804">Transcription</keyword>
<keyword evidence="6 12" id="KW-0479">Metal-binding</keyword>
<dbReference type="PANTHER" id="PTHR30313">
    <property type="entry name" value="DNA PRIMASE"/>
    <property type="match status" value="1"/>
</dbReference>
<evidence type="ECO:0000256" key="5">
    <source>
        <dbReference type="ARBA" id="ARBA00022705"/>
    </source>
</evidence>
<comment type="caution">
    <text evidence="15">The sequence shown here is derived from an EMBL/GenBank/DDBJ whole genome shotgun (WGS) entry which is preliminary data.</text>
</comment>
<dbReference type="AlphaFoldDB" id="A0A318T662"/>
<comment type="domain">
    <text evidence="12">Contains an N-terminal zinc-binding domain, a central core domain that contains the primase activity, and a C-terminal DnaB-binding domain.</text>
</comment>
<feature type="region of interest" description="Disordered" evidence="13">
    <location>
        <begin position="425"/>
        <end position="448"/>
    </location>
</feature>
<gene>
    <name evidence="12" type="primary">dnaG</name>
    <name evidence="15" type="ORF">DFP88_101588</name>
</gene>
<evidence type="ECO:0000256" key="13">
    <source>
        <dbReference type="SAM" id="MobiDB-lite"/>
    </source>
</evidence>
<accession>A0A318T662</accession>
<feature type="zinc finger region" description="CHC2-type" evidence="12">
    <location>
        <begin position="43"/>
        <end position="67"/>
    </location>
</feature>
<dbReference type="GO" id="GO:0000428">
    <property type="term" value="C:DNA-directed RNA polymerase complex"/>
    <property type="evidence" value="ECO:0007669"/>
    <property type="project" value="UniProtKB-KW"/>
</dbReference>
<feature type="domain" description="Toprim" evidence="14">
    <location>
        <begin position="262"/>
        <end position="346"/>
    </location>
</feature>
<evidence type="ECO:0000256" key="11">
    <source>
        <dbReference type="ARBA" id="ARBA00023163"/>
    </source>
</evidence>
<dbReference type="SUPFAM" id="SSF57783">
    <property type="entry name" value="Zinc beta-ribbon"/>
    <property type="match status" value="1"/>
</dbReference>
<evidence type="ECO:0000256" key="8">
    <source>
        <dbReference type="ARBA" id="ARBA00022833"/>
    </source>
</evidence>
<dbReference type="CDD" id="cd03364">
    <property type="entry name" value="TOPRIM_DnaG_primases"/>
    <property type="match status" value="1"/>
</dbReference>
<dbReference type="Gene3D" id="3.40.1360.10">
    <property type="match status" value="1"/>
</dbReference>
<dbReference type="GO" id="GO:0008270">
    <property type="term" value="F:zinc ion binding"/>
    <property type="evidence" value="ECO:0007669"/>
    <property type="project" value="UniProtKB-UniRule"/>
</dbReference>
<keyword evidence="3 12" id="KW-0808">Transferase</keyword>
<dbReference type="InterPro" id="IPR013264">
    <property type="entry name" value="DNAG_N"/>
</dbReference>
<evidence type="ECO:0000313" key="16">
    <source>
        <dbReference type="Proteomes" id="UP000248311"/>
    </source>
</evidence>
<dbReference type="PROSITE" id="PS50880">
    <property type="entry name" value="TOPRIM"/>
    <property type="match status" value="1"/>
</dbReference>
<comment type="subunit">
    <text evidence="12">Monomer. Interacts with DnaB.</text>
</comment>
<comment type="function">
    <text evidence="12">RNA polymerase that catalyzes the synthesis of short RNA molecules used as primers for DNA polymerase during DNA replication.</text>
</comment>
<dbReference type="Gene3D" id="3.90.580.10">
    <property type="entry name" value="Zinc finger, CHC2-type domain"/>
    <property type="match status" value="1"/>
</dbReference>
<dbReference type="Proteomes" id="UP000248311">
    <property type="component" value="Unassembled WGS sequence"/>
</dbReference>
<evidence type="ECO:0000256" key="4">
    <source>
        <dbReference type="ARBA" id="ARBA00022695"/>
    </source>
</evidence>
<keyword evidence="8 12" id="KW-0862">Zinc</keyword>